<gene>
    <name evidence="1" type="ORF">J2Z32_004214</name>
</gene>
<evidence type="ECO:0000313" key="1">
    <source>
        <dbReference type="EMBL" id="MBP1907539.1"/>
    </source>
</evidence>
<dbReference type="Proteomes" id="UP001519272">
    <property type="component" value="Unassembled WGS sequence"/>
</dbReference>
<name>A0ABS4FYB5_9BACL</name>
<accession>A0ABS4FYB5</accession>
<comment type="caution">
    <text evidence="1">The sequence shown here is derived from an EMBL/GenBank/DDBJ whole genome shotgun (WGS) entry which is preliminary data.</text>
</comment>
<sequence>MSTTRKKSAMSTFFNSLSILFYPFQRMTKRAYMNVDSML</sequence>
<organism evidence="1 2">
    <name type="scientific">Paenibacillus turicensis</name>
    <dbReference type="NCBI Taxonomy" id="160487"/>
    <lineage>
        <taxon>Bacteria</taxon>
        <taxon>Bacillati</taxon>
        <taxon>Bacillota</taxon>
        <taxon>Bacilli</taxon>
        <taxon>Bacillales</taxon>
        <taxon>Paenibacillaceae</taxon>
        <taxon>Paenibacillus</taxon>
    </lineage>
</organism>
<keyword evidence="2" id="KW-1185">Reference proteome</keyword>
<reference evidence="1 2" key="1">
    <citation type="submission" date="2021-03" db="EMBL/GenBank/DDBJ databases">
        <title>Genomic Encyclopedia of Type Strains, Phase IV (KMG-IV): sequencing the most valuable type-strain genomes for metagenomic binning, comparative biology and taxonomic classification.</title>
        <authorList>
            <person name="Goeker M."/>
        </authorList>
    </citation>
    <scope>NUCLEOTIDE SEQUENCE [LARGE SCALE GENOMIC DNA]</scope>
    <source>
        <strain evidence="1 2">DSM 14349</strain>
    </source>
</reference>
<evidence type="ECO:0000313" key="2">
    <source>
        <dbReference type="Proteomes" id="UP001519272"/>
    </source>
</evidence>
<proteinExistence type="predicted"/>
<protein>
    <submittedName>
        <fullName evidence="1">Uncharacterized protein</fullName>
    </submittedName>
</protein>
<dbReference type="EMBL" id="JAGGKG010000028">
    <property type="protein sequence ID" value="MBP1907539.1"/>
    <property type="molecule type" value="Genomic_DNA"/>
</dbReference>